<sequence>MWKHLRDVLVGFYFKQKPHSQLTAKLSWVPALQLLSFPLNKLENLTGGYCLSSTQSLPSVGDKKPCYDKTSPELGQSPAICSTNRRDSTKRTALVSGQPVTLLTRRSQDPDIESYCVQPNHSC</sequence>
<evidence type="ECO:0000256" key="1">
    <source>
        <dbReference type="SAM" id="MobiDB-lite"/>
    </source>
</evidence>
<feature type="compositionally biased region" description="Basic and acidic residues" evidence="1">
    <location>
        <begin position="61"/>
        <end position="71"/>
    </location>
</feature>
<dbReference type="AlphaFoldDB" id="A0AAE0YJI6"/>
<comment type="caution">
    <text evidence="2">The sequence shown here is derived from an EMBL/GenBank/DDBJ whole genome shotgun (WGS) entry which is preliminary data.</text>
</comment>
<dbReference type="Proteomes" id="UP001283361">
    <property type="component" value="Unassembled WGS sequence"/>
</dbReference>
<keyword evidence="3" id="KW-1185">Reference proteome</keyword>
<evidence type="ECO:0000313" key="2">
    <source>
        <dbReference type="EMBL" id="KAK3746205.1"/>
    </source>
</evidence>
<gene>
    <name evidence="2" type="ORF">RRG08_014679</name>
</gene>
<protein>
    <submittedName>
        <fullName evidence="2">Uncharacterized protein</fullName>
    </submittedName>
</protein>
<accession>A0AAE0YJI6</accession>
<evidence type="ECO:0000313" key="3">
    <source>
        <dbReference type="Proteomes" id="UP001283361"/>
    </source>
</evidence>
<feature type="region of interest" description="Disordered" evidence="1">
    <location>
        <begin position="56"/>
        <end position="82"/>
    </location>
</feature>
<proteinExistence type="predicted"/>
<name>A0AAE0YJI6_9GAST</name>
<organism evidence="2 3">
    <name type="scientific">Elysia crispata</name>
    <name type="common">lettuce slug</name>
    <dbReference type="NCBI Taxonomy" id="231223"/>
    <lineage>
        <taxon>Eukaryota</taxon>
        <taxon>Metazoa</taxon>
        <taxon>Spiralia</taxon>
        <taxon>Lophotrochozoa</taxon>
        <taxon>Mollusca</taxon>
        <taxon>Gastropoda</taxon>
        <taxon>Heterobranchia</taxon>
        <taxon>Euthyneura</taxon>
        <taxon>Panpulmonata</taxon>
        <taxon>Sacoglossa</taxon>
        <taxon>Placobranchoidea</taxon>
        <taxon>Plakobranchidae</taxon>
        <taxon>Elysia</taxon>
    </lineage>
</organism>
<reference evidence="2" key="1">
    <citation type="journal article" date="2023" name="G3 (Bethesda)">
        <title>A reference genome for the long-term kleptoplast-retaining sea slug Elysia crispata morphotype clarki.</title>
        <authorList>
            <person name="Eastman K.E."/>
            <person name="Pendleton A.L."/>
            <person name="Shaikh M.A."/>
            <person name="Suttiyut T."/>
            <person name="Ogas R."/>
            <person name="Tomko P."/>
            <person name="Gavelis G."/>
            <person name="Widhalm J.R."/>
            <person name="Wisecaver J.H."/>
        </authorList>
    </citation>
    <scope>NUCLEOTIDE SEQUENCE</scope>
    <source>
        <strain evidence="2">ECLA1</strain>
    </source>
</reference>
<dbReference type="EMBL" id="JAWDGP010006162">
    <property type="protein sequence ID" value="KAK3746205.1"/>
    <property type="molecule type" value="Genomic_DNA"/>
</dbReference>